<feature type="transmembrane region" description="Helical" evidence="6">
    <location>
        <begin position="272"/>
        <end position="288"/>
    </location>
</feature>
<keyword evidence="4 6" id="KW-1133">Transmembrane helix</keyword>
<keyword evidence="3 6" id="KW-0812">Transmembrane</keyword>
<sequence>MSQSEVAKPARRAMPTWAILTTLLTAEFTSAFELTMIYSGMKTFITIFGDPVGVGWLITVYLLVGSGSAAICGRLGDIYGRKRVLMIVLALAFVGSVVSALSHTLLAVLAGRTLQGFAGAILPLCYGLMRESLPEDRVPFGVGILAASVTVAAAAGVIVGGVLIDHFPWNAIFITSATMALVGLILCAIVLPRSQPQPRTGPLDLKGGALFIPPLFMILIGITFLNRYGLGLSSPSLWLLVGGIGLLMVWIRHELRTENPLIDLRLLGKRNVALATLAMCAYAMGPQQSQMSFLLMQQSSRTGVGLDLSGTLTGLVTLPGMLAGVFFAPWLAKVCVRVGSKKILIWAGIILLGAVGMIFPSILGLGPAGLFIQFLLQGMGSVALFASAPNVVVAEVPASKTSGATGLLQVNRSVAQAVGSQTVISLLATSTVHDPLTGAGPFPSFTAYLLTASVLLIVASGTLICGMLLRSREQRVSVGAVA</sequence>
<keyword evidence="5 6" id="KW-0472">Membrane</keyword>
<dbReference type="AlphaFoldDB" id="A0A5B8CLZ3"/>
<feature type="transmembrane region" description="Helical" evidence="6">
    <location>
        <begin position="445"/>
        <end position="469"/>
    </location>
</feature>
<evidence type="ECO:0000256" key="4">
    <source>
        <dbReference type="ARBA" id="ARBA00022989"/>
    </source>
</evidence>
<accession>A0A5B8CLZ3</accession>
<feature type="transmembrane region" description="Helical" evidence="6">
    <location>
        <begin position="84"/>
        <end position="103"/>
    </location>
</feature>
<dbReference type="InterPro" id="IPR020846">
    <property type="entry name" value="MFS_dom"/>
</dbReference>
<dbReference type="RefSeq" id="WP_140043217.1">
    <property type="nucleotide sequence ID" value="NZ_CP041017.1"/>
</dbReference>
<evidence type="ECO:0000313" key="9">
    <source>
        <dbReference type="Proteomes" id="UP000311469"/>
    </source>
</evidence>
<feature type="transmembrane region" description="Helical" evidence="6">
    <location>
        <begin position="343"/>
        <end position="365"/>
    </location>
</feature>
<evidence type="ECO:0000256" key="1">
    <source>
        <dbReference type="ARBA" id="ARBA00004141"/>
    </source>
</evidence>
<reference evidence="8 9" key="1">
    <citation type="submission" date="2019-06" db="EMBL/GenBank/DDBJ databases">
        <title>Genome organization and adaptive potential of archetypical organophosphate degarding Sphingobium fuliginis ATCC 27551.</title>
        <authorList>
            <person name="Sarwar A."/>
            <person name="Parthasarathy S."/>
            <person name="Singh C."/>
            <person name="Siddavattam D."/>
        </authorList>
    </citation>
    <scope>NUCLEOTIDE SEQUENCE [LARGE SCALE GENOMIC DNA]</scope>
    <source>
        <strain evidence="8 9">ATCC 27551</strain>
    </source>
</reference>
<feature type="transmembrane region" description="Helical" evidence="6">
    <location>
        <begin position="140"/>
        <end position="164"/>
    </location>
</feature>
<feature type="transmembrane region" description="Helical" evidence="6">
    <location>
        <begin position="231"/>
        <end position="251"/>
    </location>
</feature>
<protein>
    <submittedName>
        <fullName evidence="8">MFS transporter</fullName>
    </submittedName>
</protein>
<dbReference type="Gene3D" id="1.20.1250.20">
    <property type="entry name" value="MFS general substrate transporter like domains"/>
    <property type="match status" value="1"/>
</dbReference>
<evidence type="ECO:0000256" key="5">
    <source>
        <dbReference type="ARBA" id="ARBA00023136"/>
    </source>
</evidence>
<dbReference type="PANTHER" id="PTHR42718:SF9">
    <property type="entry name" value="MAJOR FACILITATOR SUPERFAMILY MULTIDRUG TRANSPORTER MFSC"/>
    <property type="match status" value="1"/>
</dbReference>
<feature type="transmembrane region" description="Helical" evidence="6">
    <location>
        <begin position="109"/>
        <end position="128"/>
    </location>
</feature>
<dbReference type="EMBL" id="CP041017">
    <property type="protein sequence ID" value="QDC39627.1"/>
    <property type="molecule type" value="Genomic_DNA"/>
</dbReference>
<feature type="transmembrane region" description="Helical" evidence="6">
    <location>
        <begin position="308"/>
        <end position="331"/>
    </location>
</feature>
<dbReference type="PROSITE" id="PS50850">
    <property type="entry name" value="MFS"/>
    <property type="match status" value="1"/>
</dbReference>
<organism evidence="8 9">
    <name type="scientific">Sphingobium fuliginis ATCC 27551</name>
    <dbReference type="NCBI Taxonomy" id="1208342"/>
    <lineage>
        <taxon>Bacteria</taxon>
        <taxon>Pseudomonadati</taxon>
        <taxon>Pseudomonadota</taxon>
        <taxon>Alphaproteobacteria</taxon>
        <taxon>Sphingomonadales</taxon>
        <taxon>Sphingomonadaceae</taxon>
        <taxon>Sphingobium</taxon>
    </lineage>
</organism>
<proteinExistence type="predicted"/>
<feature type="transmembrane region" description="Helical" evidence="6">
    <location>
        <begin position="170"/>
        <end position="191"/>
    </location>
</feature>
<dbReference type="SUPFAM" id="SSF103473">
    <property type="entry name" value="MFS general substrate transporter"/>
    <property type="match status" value="1"/>
</dbReference>
<dbReference type="InterPro" id="IPR036259">
    <property type="entry name" value="MFS_trans_sf"/>
</dbReference>
<dbReference type="Pfam" id="PF07690">
    <property type="entry name" value="MFS_1"/>
    <property type="match status" value="1"/>
</dbReference>
<dbReference type="InterPro" id="IPR011701">
    <property type="entry name" value="MFS"/>
</dbReference>
<keyword evidence="2" id="KW-0813">Transport</keyword>
<dbReference type="KEGG" id="sufl:FIL70_20765"/>
<dbReference type="Gene3D" id="1.20.1720.10">
    <property type="entry name" value="Multidrug resistance protein D"/>
    <property type="match status" value="1"/>
</dbReference>
<dbReference type="Proteomes" id="UP000311469">
    <property type="component" value="Chromosome cSF2"/>
</dbReference>
<gene>
    <name evidence="8" type="ORF">FIL70_20765</name>
</gene>
<comment type="subcellular location">
    <subcellularLocation>
        <location evidence="1">Membrane</location>
        <topology evidence="1">Multi-pass membrane protein</topology>
    </subcellularLocation>
</comment>
<evidence type="ECO:0000259" key="7">
    <source>
        <dbReference type="PROSITE" id="PS50850"/>
    </source>
</evidence>
<feature type="transmembrane region" description="Helical" evidence="6">
    <location>
        <begin position="203"/>
        <end position="225"/>
    </location>
</feature>
<dbReference type="PANTHER" id="PTHR42718">
    <property type="entry name" value="MAJOR FACILITATOR SUPERFAMILY MULTIDRUG TRANSPORTER MFSC"/>
    <property type="match status" value="1"/>
</dbReference>
<dbReference type="GO" id="GO:0022857">
    <property type="term" value="F:transmembrane transporter activity"/>
    <property type="evidence" value="ECO:0007669"/>
    <property type="project" value="InterPro"/>
</dbReference>
<evidence type="ECO:0000256" key="3">
    <source>
        <dbReference type="ARBA" id="ARBA00022692"/>
    </source>
</evidence>
<dbReference type="GO" id="GO:0016020">
    <property type="term" value="C:membrane"/>
    <property type="evidence" value="ECO:0007669"/>
    <property type="project" value="UniProtKB-SubCell"/>
</dbReference>
<evidence type="ECO:0000313" key="8">
    <source>
        <dbReference type="EMBL" id="QDC39627.1"/>
    </source>
</evidence>
<feature type="domain" description="Major facilitator superfamily (MFS) profile" evidence="7">
    <location>
        <begin position="19"/>
        <end position="470"/>
    </location>
</feature>
<evidence type="ECO:0000256" key="2">
    <source>
        <dbReference type="ARBA" id="ARBA00022448"/>
    </source>
</evidence>
<feature type="transmembrane region" description="Helical" evidence="6">
    <location>
        <begin position="55"/>
        <end position="72"/>
    </location>
</feature>
<name>A0A5B8CLZ3_SPHSA</name>
<evidence type="ECO:0000256" key="6">
    <source>
        <dbReference type="SAM" id="Phobius"/>
    </source>
</evidence>